<feature type="transmembrane region" description="Helical" evidence="6">
    <location>
        <begin position="278"/>
        <end position="299"/>
    </location>
</feature>
<dbReference type="AlphaFoldDB" id="A0A916U469"/>
<keyword evidence="5 6" id="KW-0472">Membrane</keyword>
<reference evidence="7" key="2">
    <citation type="submission" date="2020-09" db="EMBL/GenBank/DDBJ databases">
        <authorList>
            <person name="Sun Q."/>
            <person name="Zhou Y."/>
        </authorList>
    </citation>
    <scope>NUCLEOTIDE SEQUENCE</scope>
    <source>
        <strain evidence="7">CGMCC 1.15478</strain>
    </source>
</reference>
<feature type="transmembrane region" description="Helical" evidence="6">
    <location>
        <begin position="156"/>
        <end position="172"/>
    </location>
</feature>
<feature type="transmembrane region" description="Helical" evidence="6">
    <location>
        <begin position="460"/>
        <end position="484"/>
    </location>
</feature>
<evidence type="ECO:0000256" key="6">
    <source>
        <dbReference type="SAM" id="Phobius"/>
    </source>
</evidence>
<dbReference type="Pfam" id="PF03606">
    <property type="entry name" value="DcuC"/>
    <property type="match status" value="1"/>
</dbReference>
<gene>
    <name evidence="7" type="ORF">GCM10011410_08370</name>
</gene>
<feature type="transmembrane region" description="Helical" evidence="6">
    <location>
        <begin position="91"/>
        <end position="111"/>
    </location>
</feature>
<dbReference type="PANTHER" id="PTHR43652:SF2">
    <property type="entry name" value="BASIC AMINO ACID ANTIPORTER YFCC-RELATED"/>
    <property type="match status" value="1"/>
</dbReference>
<name>A0A916U469_9ACTN</name>
<feature type="transmembrane region" description="Helical" evidence="6">
    <location>
        <begin position="435"/>
        <end position="454"/>
    </location>
</feature>
<evidence type="ECO:0000256" key="2">
    <source>
        <dbReference type="ARBA" id="ARBA00022475"/>
    </source>
</evidence>
<evidence type="ECO:0000313" key="8">
    <source>
        <dbReference type="Proteomes" id="UP000641514"/>
    </source>
</evidence>
<keyword evidence="8" id="KW-1185">Reference proteome</keyword>
<keyword evidence="2" id="KW-1003">Cell membrane</keyword>
<dbReference type="Proteomes" id="UP000641514">
    <property type="component" value="Unassembled WGS sequence"/>
</dbReference>
<keyword evidence="3 6" id="KW-0812">Transmembrane</keyword>
<feature type="transmembrane region" description="Helical" evidence="6">
    <location>
        <begin position="26"/>
        <end position="48"/>
    </location>
</feature>
<comment type="subcellular location">
    <subcellularLocation>
        <location evidence="1">Cell membrane</location>
        <topology evidence="1">Multi-pass membrane protein</topology>
    </subcellularLocation>
</comment>
<evidence type="ECO:0000256" key="5">
    <source>
        <dbReference type="ARBA" id="ARBA00023136"/>
    </source>
</evidence>
<dbReference type="InterPro" id="IPR036259">
    <property type="entry name" value="MFS_trans_sf"/>
</dbReference>
<dbReference type="SUPFAM" id="SSF103473">
    <property type="entry name" value="MFS general substrate transporter"/>
    <property type="match status" value="1"/>
</dbReference>
<dbReference type="InterPro" id="IPR018385">
    <property type="entry name" value="C4_dicarb_anaerob_car-like"/>
</dbReference>
<sequence>MDMTVKDGTPGASTCATEKPSARNFVFPHIFSILVGLIAVAAIATHIIPAGEYQRIATDDGRSRIDPDTFRFIDSAPAGILDFLTAVPRGVVSASAVVIFVLVTGGMFMVLRSTGIIGIAVDRLGRRFANNSLLMIAVLMAIFAFIASIIGTSELSLVYIPVILPLLIALGYDSVTAAAVALCATAAGFTAGVLNPFTTGLGQEIAEVDRYSGALVRLLVLAALVGSATWFVLRYARKVRRDPSLGLLANDDKEAAKRNEYRDVLIADPPHMTVRHKLAAAATAIGFAVMIFGVVRLGWFMVEMAGVFIGIGIVVGLIAGLTPTAISEAFERGFREVLLGALIAGVARGVAVILEDGQIMDTIVYGIGNAVSGMPVALAALGMFVSQLLFNFVIPSGSGQALVTMPIMAPLSDVLDVTRQTAVLAFQFGDGLGNILFPTSGYFMAALAIAGVPWQKWVRFYLPLFAAWCGIAVVFLLVTQAIGWNG</sequence>
<feature type="transmembrane region" description="Helical" evidence="6">
    <location>
        <begin position="132"/>
        <end position="150"/>
    </location>
</feature>
<dbReference type="InterPro" id="IPR051679">
    <property type="entry name" value="DASS-Related_Transporters"/>
</dbReference>
<dbReference type="PANTHER" id="PTHR43652">
    <property type="entry name" value="BASIC AMINO ACID ANTIPORTER YFCC-RELATED"/>
    <property type="match status" value="1"/>
</dbReference>
<dbReference type="EMBL" id="BMJH01000001">
    <property type="protein sequence ID" value="GGC58203.1"/>
    <property type="molecule type" value="Genomic_DNA"/>
</dbReference>
<feature type="transmembrane region" description="Helical" evidence="6">
    <location>
        <begin position="214"/>
        <end position="233"/>
    </location>
</feature>
<evidence type="ECO:0000313" key="7">
    <source>
        <dbReference type="EMBL" id="GGC58203.1"/>
    </source>
</evidence>
<keyword evidence="4 6" id="KW-1133">Transmembrane helix</keyword>
<evidence type="ECO:0000256" key="1">
    <source>
        <dbReference type="ARBA" id="ARBA00004651"/>
    </source>
</evidence>
<accession>A0A916U469</accession>
<protein>
    <submittedName>
        <fullName evidence="7">C4-dicarboxylate ABC transporter</fullName>
    </submittedName>
</protein>
<proteinExistence type="predicted"/>
<feature type="transmembrane region" description="Helical" evidence="6">
    <location>
        <begin position="177"/>
        <end position="194"/>
    </location>
</feature>
<organism evidence="7 8">
    <name type="scientific">Hoyosella rhizosphaerae</name>
    <dbReference type="NCBI Taxonomy" id="1755582"/>
    <lineage>
        <taxon>Bacteria</taxon>
        <taxon>Bacillati</taxon>
        <taxon>Actinomycetota</taxon>
        <taxon>Actinomycetes</taxon>
        <taxon>Mycobacteriales</taxon>
        <taxon>Hoyosellaceae</taxon>
        <taxon>Hoyosella</taxon>
    </lineage>
</organism>
<feature type="transmembrane region" description="Helical" evidence="6">
    <location>
        <begin position="305"/>
        <end position="325"/>
    </location>
</feature>
<evidence type="ECO:0000256" key="3">
    <source>
        <dbReference type="ARBA" id="ARBA00022692"/>
    </source>
</evidence>
<evidence type="ECO:0000256" key="4">
    <source>
        <dbReference type="ARBA" id="ARBA00022989"/>
    </source>
</evidence>
<reference evidence="7" key="1">
    <citation type="journal article" date="2014" name="Int. J. Syst. Evol. Microbiol.">
        <title>Complete genome sequence of Corynebacterium casei LMG S-19264T (=DSM 44701T), isolated from a smear-ripened cheese.</title>
        <authorList>
            <consortium name="US DOE Joint Genome Institute (JGI-PGF)"/>
            <person name="Walter F."/>
            <person name="Albersmeier A."/>
            <person name="Kalinowski J."/>
            <person name="Ruckert C."/>
        </authorList>
    </citation>
    <scope>NUCLEOTIDE SEQUENCE</scope>
    <source>
        <strain evidence="7">CGMCC 1.15478</strain>
    </source>
</reference>
<comment type="caution">
    <text evidence="7">The sequence shown here is derived from an EMBL/GenBank/DDBJ whole genome shotgun (WGS) entry which is preliminary data.</text>
</comment>
<feature type="transmembrane region" description="Helical" evidence="6">
    <location>
        <begin position="337"/>
        <end position="354"/>
    </location>
</feature>
<dbReference type="GO" id="GO:0005886">
    <property type="term" value="C:plasma membrane"/>
    <property type="evidence" value="ECO:0007669"/>
    <property type="project" value="UniProtKB-SubCell"/>
</dbReference>